<reference evidence="1 2" key="1">
    <citation type="submission" date="2021-11" db="EMBL/GenBank/DDBJ databases">
        <title>Aliifidinibius sp. nov., a new bacterium isolated from saline soil.</title>
        <authorList>
            <person name="Galisteo C."/>
            <person name="De La Haba R."/>
            <person name="Sanchez-Porro C."/>
            <person name="Ventosa A."/>
        </authorList>
    </citation>
    <scope>NUCLEOTIDE SEQUENCE [LARGE SCALE GENOMIC DNA]</scope>
    <source>
        <strain evidence="1 2">KACC 190600</strain>
    </source>
</reference>
<accession>A0ABT3Q212</accession>
<dbReference type="Proteomes" id="UP001207337">
    <property type="component" value="Unassembled WGS sequence"/>
</dbReference>
<evidence type="ECO:0000313" key="2">
    <source>
        <dbReference type="Proteomes" id="UP001207337"/>
    </source>
</evidence>
<sequence length="181" mass="20710">MKSINSILKIVLGTGFLFFYTPLLNAQDCKCQEVITVQQIEPTSFLTEIGVNEYPYFLNIAGLKKYSNIQYIGLDENSYPKADFFTVKSKNKNMNLKATYGKNGNLIDGRLIKENVPLPKTIASKLVSDEYKGWTMASNKIVVHDFNVLRTEYEVKLQQDEMMQTVFFDHSGNQIKKISRT</sequence>
<gene>
    <name evidence="1" type="ORF">LQ318_14645</name>
</gene>
<evidence type="ECO:0000313" key="1">
    <source>
        <dbReference type="EMBL" id="MCW9714149.1"/>
    </source>
</evidence>
<dbReference type="Gene3D" id="3.10.450.360">
    <property type="match status" value="1"/>
</dbReference>
<dbReference type="RefSeq" id="WP_265791243.1">
    <property type="nucleotide sequence ID" value="NZ_JAJNDC010000004.1"/>
</dbReference>
<comment type="caution">
    <text evidence="1">The sequence shown here is derived from an EMBL/GenBank/DDBJ whole genome shotgun (WGS) entry which is preliminary data.</text>
</comment>
<proteinExistence type="predicted"/>
<keyword evidence="2" id="KW-1185">Reference proteome</keyword>
<organism evidence="1 2">
    <name type="scientific">Fodinibius salicampi</name>
    <dbReference type="NCBI Taxonomy" id="1920655"/>
    <lineage>
        <taxon>Bacteria</taxon>
        <taxon>Pseudomonadati</taxon>
        <taxon>Balneolota</taxon>
        <taxon>Balneolia</taxon>
        <taxon>Balneolales</taxon>
        <taxon>Balneolaceae</taxon>
        <taxon>Fodinibius</taxon>
    </lineage>
</organism>
<evidence type="ECO:0008006" key="3">
    <source>
        <dbReference type="Google" id="ProtNLM"/>
    </source>
</evidence>
<name>A0ABT3Q212_9BACT</name>
<protein>
    <recommendedName>
        <fullName evidence="3">Beta-lactamase-inhibitor-like, PepSY-like</fullName>
    </recommendedName>
</protein>
<dbReference type="EMBL" id="JAJNDC010000004">
    <property type="protein sequence ID" value="MCW9714149.1"/>
    <property type="molecule type" value="Genomic_DNA"/>
</dbReference>